<dbReference type="InterPro" id="IPR002145">
    <property type="entry name" value="CopG"/>
</dbReference>
<evidence type="ECO:0000259" key="2">
    <source>
        <dbReference type="Pfam" id="PF01402"/>
    </source>
</evidence>
<dbReference type="InterPro" id="IPR013321">
    <property type="entry name" value="Arc_rbn_hlx_hlx"/>
</dbReference>
<accession>A0A1H4MAT5</accession>
<feature type="region of interest" description="Disordered" evidence="1">
    <location>
        <begin position="142"/>
        <end position="162"/>
    </location>
</feature>
<evidence type="ECO:0000313" key="3">
    <source>
        <dbReference type="EMBL" id="SEB79472.1"/>
    </source>
</evidence>
<organism evidence="3 4">
    <name type="scientific">Nitratireductor aquibiodomus</name>
    <dbReference type="NCBI Taxonomy" id="204799"/>
    <lineage>
        <taxon>Bacteria</taxon>
        <taxon>Pseudomonadati</taxon>
        <taxon>Pseudomonadota</taxon>
        <taxon>Alphaproteobacteria</taxon>
        <taxon>Hyphomicrobiales</taxon>
        <taxon>Phyllobacteriaceae</taxon>
        <taxon>Nitratireductor</taxon>
    </lineage>
</organism>
<reference evidence="4" key="1">
    <citation type="submission" date="2016-10" db="EMBL/GenBank/DDBJ databases">
        <authorList>
            <person name="Varghese N."/>
            <person name="Submissions S."/>
        </authorList>
    </citation>
    <scope>NUCLEOTIDE SEQUENCE [LARGE SCALE GENOMIC DNA]</scope>
    <source>
        <strain evidence="4">ES.061</strain>
    </source>
</reference>
<proteinExistence type="predicted"/>
<dbReference type="SUPFAM" id="SSF47598">
    <property type="entry name" value="Ribbon-helix-helix"/>
    <property type="match status" value="1"/>
</dbReference>
<sequence>MNMAELEQASTEVQRFFERQRLGQAELFINFYFKEEVTKIRIADLTIDIANISGKIITQNKQWNKYRKDICKEIEALVSNSIYDIEYFNIYDAFPIILFQLFDEGDEDPIEHKIDMRKGSGEQEPTGIMGRIKPPAKITVTRASEPPSLRPRWAEENRPKKQVKLRLQPELIDEIDNSAKQDGKNRNDWIEAAIRHYLDAKPG</sequence>
<dbReference type="Pfam" id="PF01402">
    <property type="entry name" value="RHH_1"/>
    <property type="match status" value="1"/>
</dbReference>
<dbReference type="CDD" id="cd22231">
    <property type="entry name" value="RHH_NikR_HicB-like"/>
    <property type="match status" value="1"/>
</dbReference>
<dbReference type="Gene3D" id="1.10.1220.10">
    <property type="entry name" value="Met repressor-like"/>
    <property type="match status" value="1"/>
</dbReference>
<name>A0A1H4MAT5_9HYPH</name>
<dbReference type="NCBIfam" id="NF041551">
    <property type="entry name" value="YlcI_YnfO_N"/>
    <property type="match status" value="1"/>
</dbReference>
<evidence type="ECO:0000313" key="4">
    <source>
        <dbReference type="Proteomes" id="UP000199064"/>
    </source>
</evidence>
<dbReference type="Proteomes" id="UP000199064">
    <property type="component" value="Unassembled WGS sequence"/>
</dbReference>
<dbReference type="AlphaFoldDB" id="A0A1H4MAT5"/>
<evidence type="ECO:0000256" key="1">
    <source>
        <dbReference type="SAM" id="MobiDB-lite"/>
    </source>
</evidence>
<dbReference type="EMBL" id="FNSL01000001">
    <property type="protein sequence ID" value="SEB79472.1"/>
    <property type="molecule type" value="Genomic_DNA"/>
</dbReference>
<protein>
    <submittedName>
        <fullName evidence="3">Ribbon-helix-helix protein, copG family</fullName>
    </submittedName>
</protein>
<gene>
    <name evidence="3" type="ORF">SAMN05216452_3203</name>
</gene>
<dbReference type="GO" id="GO:0006355">
    <property type="term" value="P:regulation of DNA-templated transcription"/>
    <property type="evidence" value="ECO:0007669"/>
    <property type="project" value="InterPro"/>
</dbReference>
<keyword evidence="4" id="KW-1185">Reference proteome</keyword>
<dbReference type="InterPro" id="IPR010985">
    <property type="entry name" value="Ribbon_hlx_hlx"/>
</dbReference>
<dbReference type="RefSeq" id="WP_090329449.1">
    <property type="nucleotide sequence ID" value="NZ_FNSL01000001.1"/>
</dbReference>
<feature type="domain" description="Ribbon-helix-helix protein CopG" evidence="2">
    <location>
        <begin position="161"/>
        <end position="200"/>
    </location>
</feature>